<keyword evidence="2" id="KW-0378">Hydrolase</keyword>
<evidence type="ECO:0000256" key="2">
    <source>
        <dbReference type="PROSITE-ProRule" id="PRU01161"/>
    </source>
</evidence>
<evidence type="ECO:0000313" key="5">
    <source>
        <dbReference type="Proteomes" id="UP000289650"/>
    </source>
</evidence>
<feature type="domain" description="PNPLA" evidence="3">
    <location>
        <begin position="269"/>
        <end position="521"/>
    </location>
</feature>
<dbReference type="InterPro" id="IPR016035">
    <property type="entry name" value="Acyl_Trfase/lysoPLipase"/>
</dbReference>
<keyword evidence="2" id="KW-0442">Lipid degradation</keyword>
<keyword evidence="1 2" id="KW-0443">Lipid metabolism</keyword>
<dbReference type="PANTHER" id="PTHR46394:SF1">
    <property type="entry name" value="PNPLA DOMAIN-CONTAINING PROTEIN"/>
    <property type="match status" value="1"/>
</dbReference>
<dbReference type="SUPFAM" id="SSF52151">
    <property type="entry name" value="FabD/lysophospholipase-like"/>
    <property type="match status" value="1"/>
</dbReference>
<reference evidence="4 5" key="1">
    <citation type="submission" date="2018-08" db="EMBL/GenBank/DDBJ databases">
        <title>Mountain-cultivated ginseng endophyte, Burkholderia stabilis and its activity against ginseng root rot disease.</title>
        <authorList>
            <person name="Tapan Kumar M."/>
            <person name="Bae H."/>
            <person name="Shanmugam G."/>
            <person name="Jeon J."/>
        </authorList>
    </citation>
    <scope>NUCLEOTIDE SEQUENCE [LARGE SCALE GENOMIC DNA]</scope>
    <source>
        <strain evidence="4 5">EB159</strain>
    </source>
</reference>
<dbReference type="PANTHER" id="PTHR46394">
    <property type="entry name" value="ANNEXIN"/>
    <property type="match status" value="1"/>
</dbReference>
<organism evidence="4 5">
    <name type="scientific">Burkholderia stabilis</name>
    <dbReference type="NCBI Taxonomy" id="95485"/>
    <lineage>
        <taxon>Bacteria</taxon>
        <taxon>Pseudomonadati</taxon>
        <taxon>Pseudomonadota</taxon>
        <taxon>Betaproteobacteria</taxon>
        <taxon>Burkholderiales</taxon>
        <taxon>Burkholderiaceae</taxon>
        <taxon>Burkholderia</taxon>
        <taxon>Burkholderia cepacia complex</taxon>
    </lineage>
</organism>
<proteinExistence type="predicted"/>
<feature type="short sequence motif" description="DGA/G" evidence="2">
    <location>
        <begin position="508"/>
        <end position="510"/>
    </location>
</feature>
<feature type="short sequence motif" description="GXSXG" evidence="2">
    <location>
        <begin position="302"/>
        <end position="306"/>
    </location>
</feature>
<dbReference type="Proteomes" id="UP000289650">
    <property type="component" value="Unassembled WGS sequence"/>
</dbReference>
<accession>A0A4V1PQU7</accession>
<dbReference type="OrthoDB" id="5290098at2"/>
<dbReference type="Gene3D" id="3.40.1090.10">
    <property type="entry name" value="Cytosolic phospholipase A2 catalytic domain"/>
    <property type="match status" value="1"/>
</dbReference>
<feature type="active site" description="Proton acceptor" evidence="2">
    <location>
        <position position="508"/>
    </location>
</feature>
<gene>
    <name evidence="4" type="ORF">D1006_35140</name>
</gene>
<dbReference type="AlphaFoldDB" id="A0A4V1PQU7"/>
<name>A0A4V1PQU7_9BURK</name>
<evidence type="ECO:0000256" key="1">
    <source>
        <dbReference type="ARBA" id="ARBA00023098"/>
    </source>
</evidence>
<dbReference type="GO" id="GO:0016787">
    <property type="term" value="F:hydrolase activity"/>
    <property type="evidence" value="ECO:0007669"/>
    <property type="project" value="UniProtKB-UniRule"/>
</dbReference>
<comment type="caution">
    <text evidence="4">The sequence shown here is derived from an EMBL/GenBank/DDBJ whole genome shotgun (WGS) entry which is preliminary data.</text>
</comment>
<protein>
    <recommendedName>
        <fullName evidence="3">PNPLA domain-containing protein</fullName>
    </recommendedName>
</protein>
<dbReference type="RefSeq" id="WP_129517777.1">
    <property type="nucleotide sequence ID" value="NZ_QWEX01000003.1"/>
</dbReference>
<dbReference type="EMBL" id="QWEX01000003">
    <property type="protein sequence ID" value="RXV65334.1"/>
    <property type="molecule type" value="Genomic_DNA"/>
</dbReference>
<dbReference type="InterPro" id="IPR052580">
    <property type="entry name" value="Lipid_Hydrolase"/>
</dbReference>
<dbReference type="InterPro" id="IPR002641">
    <property type="entry name" value="PNPLA_dom"/>
</dbReference>
<sequence length="713" mass="77443">MNSEFSIRSTGQAAQAWAQEISGMRPPVLFGSQTTSGQIVAQAKEQFKRYFDANMAELTPFVPHQKQSEFKEIAAARFEKIVQASFDQVHSRDNGTIRKSDAHRAVRAANAAAKSTCRELGLLFYGKTTVDWERQVEAASRFSKDNKTQVTQQAYGDAHQALSRYLAAQFENMRRQVPGAKQAAFDQTTKALRTEARTALRNAQEICAINGGKIPASQFQTMIRVLHTTTLDKLINLSQQFTRSNIAPQITKTPAGVTLVRKAPALESLVLEGGGAKGVGNPPALLELSKSGVIGGLKQVVGTSAGALTAACLASGMSANAFQQLMDNTPMRSLAEALPNFDTIYPHVQLKDSSDVNCLARWLISLVGGGKDFSAQKAVAILDQQTSRSVGAFVDAEPHAIAQAVADGHITEQEAARLDAFKGLSDASFAQDRSDKMLTFRDLSVLHKIKPELFKELAVTGYNKTEKRVELFDSANTPDMPVALAGRISMAIPVYFESVVLDRSEYVDGGVGSNLASEMVIDQRADPITKQAVMARTMHMVFDSKGQGFHTLHGRNLEVATPSIGVLDKLTTMVMSAAAGGVDYAKTLKEDSVEIYASGPNVHVVFHGDVGTFDLDANEARKTFAKQMSSMKTLDQIHQRQNQAEAVELPSVSLAIQLLSLEEKRAVLAQGRPLRDDSVNPDNYDVAQELYDHCAHDVAARTVYSADRFNAST</sequence>
<evidence type="ECO:0000313" key="4">
    <source>
        <dbReference type="EMBL" id="RXV65334.1"/>
    </source>
</evidence>
<feature type="short sequence motif" description="GXGXXG" evidence="2">
    <location>
        <begin position="273"/>
        <end position="278"/>
    </location>
</feature>
<dbReference type="PROSITE" id="PS51635">
    <property type="entry name" value="PNPLA"/>
    <property type="match status" value="1"/>
</dbReference>
<dbReference type="GO" id="GO:0016042">
    <property type="term" value="P:lipid catabolic process"/>
    <property type="evidence" value="ECO:0007669"/>
    <property type="project" value="UniProtKB-UniRule"/>
</dbReference>
<evidence type="ECO:0000259" key="3">
    <source>
        <dbReference type="PROSITE" id="PS51635"/>
    </source>
</evidence>
<feature type="active site" description="Nucleophile" evidence="2">
    <location>
        <position position="304"/>
    </location>
</feature>
<dbReference type="Pfam" id="PF01734">
    <property type="entry name" value="Patatin"/>
    <property type="match status" value="1"/>
</dbReference>